<dbReference type="KEGG" id="cel:CELE_R11H6.4"/>
<evidence type="ECO:0000313" key="3">
    <source>
        <dbReference type="Proteomes" id="UP000001940"/>
    </source>
</evidence>
<dbReference type="GeneID" id="187833"/>
<feature type="compositionally biased region" description="Basic residues" evidence="1">
    <location>
        <begin position="1"/>
        <end position="10"/>
    </location>
</feature>
<evidence type="ECO:0000256" key="1">
    <source>
        <dbReference type="SAM" id="MobiDB-lite"/>
    </source>
</evidence>
<feature type="compositionally biased region" description="Polar residues" evidence="1">
    <location>
        <begin position="25"/>
        <end position="34"/>
    </location>
</feature>
<reference evidence="2 3" key="1">
    <citation type="journal article" date="1998" name="Science">
        <title>Genome sequence of the nematode C. elegans: a platform for investigating biology.</title>
        <authorList>
            <consortium name="The C. elegans sequencing consortium"/>
            <person name="Sulson J.E."/>
            <person name="Waterston R."/>
        </authorList>
    </citation>
    <scope>NUCLEOTIDE SEQUENCE [LARGE SCALE GENOMIC DNA]</scope>
    <source>
        <strain evidence="2 3">Bristol N2</strain>
    </source>
</reference>
<name>O18002_CAEEL</name>
<feature type="region of interest" description="Disordered" evidence="1">
    <location>
        <begin position="1"/>
        <end position="140"/>
    </location>
</feature>
<dbReference type="Proteomes" id="UP000001940">
    <property type="component" value="Chromosome V"/>
</dbReference>
<evidence type="ECO:0000313" key="2">
    <source>
        <dbReference type="EMBL" id="CAB07648.2"/>
    </source>
</evidence>
<dbReference type="WormBase" id="R11H6.4a">
    <property type="protein sequence ID" value="CE41924"/>
    <property type="gene ID" value="WBGene00011252"/>
</dbReference>
<keyword evidence="3" id="KW-1185">Reference proteome</keyword>
<gene>
    <name evidence="2" type="ORF">CELE_R11H6.4</name>
    <name evidence="2 4" type="ORF">R11H6.4</name>
</gene>
<dbReference type="PeptideAtlas" id="O18002"/>
<protein>
    <submittedName>
        <fullName evidence="2">Shugoshin_C domain-containing protein</fullName>
    </submittedName>
</protein>
<keyword evidence="5" id="KW-1267">Proteomics identification</keyword>
<sequence length="140" mass="15351">MASKLKNHHRAQIEQNLVAEKSSEPEQSSDPRSSSGKEDGDDFPTTPNIAAKIAQRRLPRRTPTSHVKGVTAELMRRRLSKTSEEEPGGNNNITSRFTFKTSIDESKEEPSGNIAGRLPPKTPYKSSIAGKSPINTSKPL</sequence>
<evidence type="ECO:0007829" key="5">
    <source>
        <dbReference type="PeptideAtlas" id="O18002"/>
    </source>
</evidence>
<dbReference type="AlphaFoldDB" id="O18002"/>
<dbReference type="OMA" id="QAETTCQ"/>
<dbReference type="CTD" id="187833"/>
<dbReference type="ExpressionAtlas" id="O18002">
    <property type="expression patterns" value="baseline and differential"/>
</dbReference>
<dbReference type="Bgee" id="WBGene00011252">
    <property type="expression patterns" value="Expressed in adult organism and 2 other cell types or tissues"/>
</dbReference>
<proteinExistence type="evidence at protein level"/>
<dbReference type="PaxDb" id="6239-R11H6.4a"/>
<dbReference type="OrthoDB" id="5849745at2759"/>
<dbReference type="UCSC" id="R11H6.4">
    <property type="organism name" value="c. elegans"/>
</dbReference>
<dbReference type="EMBL" id="BX284605">
    <property type="protein sequence ID" value="CAB07648.2"/>
    <property type="molecule type" value="Genomic_DNA"/>
</dbReference>
<dbReference type="FunCoup" id="O18002">
    <property type="interactions" value="876"/>
</dbReference>
<dbReference type="RefSeq" id="NP_001256603.1">
    <property type="nucleotide sequence ID" value="NM_001269674.1"/>
</dbReference>
<organism evidence="2 3">
    <name type="scientific">Caenorhabditis elegans</name>
    <dbReference type="NCBI Taxonomy" id="6239"/>
    <lineage>
        <taxon>Eukaryota</taxon>
        <taxon>Metazoa</taxon>
        <taxon>Ecdysozoa</taxon>
        <taxon>Nematoda</taxon>
        <taxon>Chromadorea</taxon>
        <taxon>Rhabditida</taxon>
        <taxon>Rhabditina</taxon>
        <taxon>Rhabditomorpha</taxon>
        <taxon>Rhabditoidea</taxon>
        <taxon>Rhabditidae</taxon>
        <taxon>Peloderinae</taxon>
        <taxon>Caenorhabditis</taxon>
    </lineage>
</organism>
<feature type="compositionally biased region" description="Polar residues" evidence="1">
    <location>
        <begin position="89"/>
        <end position="101"/>
    </location>
</feature>
<dbReference type="InParanoid" id="O18002"/>
<dbReference type="AGR" id="WB:WBGene00011252"/>
<dbReference type="eggNOG" id="ENOG502TI5Y">
    <property type="taxonomic scope" value="Eukaryota"/>
</dbReference>
<accession>O18002</accession>
<evidence type="ECO:0000313" key="4">
    <source>
        <dbReference type="WormBase" id="R11H6.4a"/>
    </source>
</evidence>